<dbReference type="SUPFAM" id="SSF111278">
    <property type="entry name" value="SSo0622-like"/>
    <property type="match status" value="2"/>
</dbReference>
<evidence type="ECO:0000256" key="8">
    <source>
        <dbReference type="ARBA" id="ARBA00049202"/>
    </source>
</evidence>
<evidence type="ECO:0000256" key="7">
    <source>
        <dbReference type="ARBA" id="ARBA00030554"/>
    </source>
</evidence>
<feature type="compositionally biased region" description="Basic and acidic residues" evidence="9">
    <location>
        <begin position="365"/>
        <end position="374"/>
    </location>
</feature>
<feature type="region of interest" description="Disordered" evidence="9">
    <location>
        <begin position="365"/>
        <end position="432"/>
    </location>
</feature>
<proteinExistence type="inferred from homology"/>
<dbReference type="InterPro" id="IPR003827">
    <property type="entry name" value="tRNA_yW-synthesising"/>
</dbReference>
<gene>
    <name evidence="11" type="ORF">FJTKL_12594</name>
</gene>
<accession>A0ABR4ED24</accession>
<dbReference type="Proteomes" id="UP001600888">
    <property type="component" value="Unassembled WGS sequence"/>
</dbReference>
<feature type="compositionally biased region" description="Low complexity" evidence="9">
    <location>
        <begin position="405"/>
        <end position="415"/>
    </location>
</feature>
<dbReference type="Gene3D" id="3.30.1960.10">
    <property type="entry name" value="tRNA wybutosine-synthesizing-like"/>
    <property type="match status" value="1"/>
</dbReference>
<dbReference type="EC" id="2.1.1.282" evidence="2"/>
<evidence type="ECO:0000256" key="4">
    <source>
        <dbReference type="ARBA" id="ARBA00022679"/>
    </source>
</evidence>
<protein>
    <recommendedName>
        <fullName evidence="2">tRNA(Phe) 7-[(3-amino-3-carboxypropyl)-4-demethylwyosine(37)-N(4)]-methyltransferase</fullName>
        <ecNumber evidence="2">2.1.1.282</ecNumber>
    </recommendedName>
    <alternativeName>
        <fullName evidence="7">tRNA(Phe) 7-((3-amino-3-carboxypropyl)-4-demethylwyosine(37)-N(4))-methyltransferase</fullName>
    </alternativeName>
</protein>
<dbReference type="PANTHER" id="PTHR48418:SF1">
    <property type="entry name" value="TRNA WYBUTOSINE-SYNTHESIZING PROTEIN 3"/>
    <property type="match status" value="1"/>
</dbReference>
<feature type="compositionally biased region" description="Low complexity" evidence="9">
    <location>
        <begin position="10"/>
        <end position="26"/>
    </location>
</feature>
<name>A0ABR4ED24_9PEZI</name>
<comment type="catalytic activity">
    <reaction evidence="8">
        <text>4-demethyl-7-[(3S)-3-amino-3-carboxypropyl]wyosine(37) in tRNA(Phe) + S-adenosyl-L-methionine = 7-[(3S)-3-amino-3-carboxypropyl]wyosine(37) in tRNA(Phe) + S-adenosyl-L-homocysteine + H(+)</text>
        <dbReference type="Rhea" id="RHEA:36635"/>
        <dbReference type="Rhea" id="RHEA-COMP:10378"/>
        <dbReference type="Rhea" id="RHEA-COMP:10379"/>
        <dbReference type="ChEBI" id="CHEBI:15378"/>
        <dbReference type="ChEBI" id="CHEBI:57856"/>
        <dbReference type="ChEBI" id="CHEBI:59789"/>
        <dbReference type="ChEBI" id="CHEBI:73543"/>
        <dbReference type="ChEBI" id="CHEBI:73550"/>
        <dbReference type="EC" id="2.1.1.282"/>
    </reaction>
</comment>
<evidence type="ECO:0000256" key="1">
    <source>
        <dbReference type="ARBA" id="ARBA00008569"/>
    </source>
</evidence>
<dbReference type="EMBL" id="JBAWTH010000067">
    <property type="protein sequence ID" value="KAL2280352.1"/>
    <property type="molecule type" value="Genomic_DNA"/>
</dbReference>
<keyword evidence="4" id="KW-0808">Transferase</keyword>
<reference evidence="11 12" key="1">
    <citation type="submission" date="2024-03" db="EMBL/GenBank/DDBJ databases">
        <title>A high-quality draft genome sequence of Diaporthe vaccinii, a causative agent of upright dieback and viscid rot disease in cranberry plants.</title>
        <authorList>
            <person name="Sarrasin M."/>
            <person name="Lang B.F."/>
            <person name="Burger G."/>
        </authorList>
    </citation>
    <scope>NUCLEOTIDE SEQUENCE [LARGE SCALE GENOMIC DNA]</scope>
    <source>
        <strain evidence="11 12">IS7</strain>
    </source>
</reference>
<evidence type="ECO:0000256" key="9">
    <source>
        <dbReference type="SAM" id="MobiDB-lite"/>
    </source>
</evidence>
<keyword evidence="3" id="KW-0489">Methyltransferase</keyword>
<feature type="domain" description="tRNA wybutosine-synthesizing protein" evidence="10">
    <location>
        <begin position="45"/>
        <end position="359"/>
    </location>
</feature>
<sequence length="432" mass="45481">MHQPPRHQQPPDQAPGHASPKPSSPHVVPPPAAATAQIPPSFARRKEAILAQLAVSDDEYTDLSPKGTVDAGIRDLIDEINGLDGLVTTSSCAGRVSVFLEGRRAGRGGPTAADEGSLLLLPGHHLAVEEGEGGDGVEGQGQGQGGGQAAAGGAAAGAVRAGATPGGGGDERDEPPAPASADTVAGVGGKGGGGRWLFVSHEPVESRGKLDSEPNIVAALLGIEEPIFDGKEGSSAEEMGQCRLIHFKFEPMILHVLTASPQHAQLILRCGLQAGFRESGAINLVPPTTTNHDASAAAATPIVAIRSMGLGLESLIGRETNGTKHCTVSVEYLRALVKIANERFAENTRRIGRFRAFLKEAAAGERRKVRKGDGGGEWESAEVRRERKRLEGLQRAEEARRIREQQQQQKKQQQQNSEADDTPGLDSLEQMH</sequence>
<evidence type="ECO:0000256" key="5">
    <source>
        <dbReference type="ARBA" id="ARBA00022691"/>
    </source>
</evidence>
<feature type="compositionally biased region" description="Low complexity" evidence="9">
    <location>
        <begin position="151"/>
        <end position="163"/>
    </location>
</feature>
<dbReference type="PANTHER" id="PTHR48418">
    <property type="entry name" value="TRNA WYBUTOSINE-SYNTHESIZING PROTEIN 3"/>
    <property type="match status" value="1"/>
</dbReference>
<feature type="compositionally biased region" description="Basic and acidic residues" evidence="9">
    <location>
        <begin position="381"/>
        <end position="404"/>
    </location>
</feature>
<evidence type="ECO:0000313" key="12">
    <source>
        <dbReference type="Proteomes" id="UP001600888"/>
    </source>
</evidence>
<keyword evidence="5" id="KW-0949">S-adenosyl-L-methionine</keyword>
<feature type="region of interest" description="Disordered" evidence="9">
    <location>
        <begin position="1"/>
        <end position="40"/>
    </location>
</feature>
<evidence type="ECO:0000256" key="6">
    <source>
        <dbReference type="ARBA" id="ARBA00022694"/>
    </source>
</evidence>
<feature type="compositionally biased region" description="Gly residues" evidence="9">
    <location>
        <begin position="136"/>
        <end position="150"/>
    </location>
</feature>
<evidence type="ECO:0000259" key="10">
    <source>
        <dbReference type="Pfam" id="PF02676"/>
    </source>
</evidence>
<evidence type="ECO:0000256" key="3">
    <source>
        <dbReference type="ARBA" id="ARBA00022603"/>
    </source>
</evidence>
<dbReference type="InterPro" id="IPR036602">
    <property type="entry name" value="tRNA_yW-synthesising-like_sf"/>
</dbReference>
<feature type="region of interest" description="Disordered" evidence="9">
    <location>
        <begin position="128"/>
        <end position="186"/>
    </location>
</feature>
<organism evidence="11 12">
    <name type="scientific">Diaporthe vaccinii</name>
    <dbReference type="NCBI Taxonomy" id="105482"/>
    <lineage>
        <taxon>Eukaryota</taxon>
        <taxon>Fungi</taxon>
        <taxon>Dikarya</taxon>
        <taxon>Ascomycota</taxon>
        <taxon>Pezizomycotina</taxon>
        <taxon>Sordariomycetes</taxon>
        <taxon>Sordariomycetidae</taxon>
        <taxon>Diaporthales</taxon>
        <taxon>Diaporthaceae</taxon>
        <taxon>Diaporthe</taxon>
        <taxon>Diaporthe eres species complex</taxon>
    </lineage>
</organism>
<comment type="caution">
    <text evidence="11">The sequence shown here is derived from an EMBL/GenBank/DDBJ whole genome shotgun (WGS) entry which is preliminary data.</text>
</comment>
<comment type="similarity">
    <text evidence="1">Belongs to the TYW3 family.</text>
</comment>
<dbReference type="Pfam" id="PF02676">
    <property type="entry name" value="TYW3"/>
    <property type="match status" value="1"/>
</dbReference>
<keyword evidence="12" id="KW-1185">Reference proteome</keyword>
<evidence type="ECO:0000256" key="2">
    <source>
        <dbReference type="ARBA" id="ARBA00012750"/>
    </source>
</evidence>
<evidence type="ECO:0000313" key="11">
    <source>
        <dbReference type="EMBL" id="KAL2280352.1"/>
    </source>
</evidence>
<keyword evidence="6" id="KW-0819">tRNA processing</keyword>